<evidence type="ECO:0000259" key="1">
    <source>
        <dbReference type="PROSITE" id="PS51352"/>
    </source>
</evidence>
<dbReference type="InterPro" id="IPR017937">
    <property type="entry name" value="Thioredoxin_CS"/>
</dbReference>
<dbReference type="CDD" id="cd02966">
    <property type="entry name" value="TlpA_like_family"/>
    <property type="match status" value="1"/>
</dbReference>
<dbReference type="PROSITE" id="PS00194">
    <property type="entry name" value="THIOREDOXIN_1"/>
    <property type="match status" value="1"/>
</dbReference>
<protein>
    <submittedName>
        <fullName evidence="2">TlpA family protein disulfide reductase</fullName>
    </submittedName>
</protein>
<dbReference type="PANTHER" id="PTHR42852">
    <property type="entry name" value="THIOL:DISULFIDE INTERCHANGE PROTEIN DSBE"/>
    <property type="match status" value="1"/>
</dbReference>
<dbReference type="SUPFAM" id="SSF52833">
    <property type="entry name" value="Thioredoxin-like"/>
    <property type="match status" value="1"/>
</dbReference>
<dbReference type="Pfam" id="PF00578">
    <property type="entry name" value="AhpC-TSA"/>
    <property type="match status" value="1"/>
</dbReference>
<comment type="caution">
    <text evidence="2">The sequence shown here is derived from an EMBL/GenBank/DDBJ whole genome shotgun (WGS) entry which is preliminary data.</text>
</comment>
<sequence>MKKILIGLVLVVLIFTGCSGGNSQKGSETSEKAENQSAQKLSKLPSFELKDLDGEIYTEESFKNKVLLIDFWATWCPPCRKEIPGFINLYKKYKDKGLEVIGISLDEDINKLESFVEEEQINYTVLIGNKEVAQAFGGIQGIPTTFIVDRDGNVVFKQVGLASEKKFEQQIKKVLDK</sequence>
<dbReference type="GO" id="GO:0016209">
    <property type="term" value="F:antioxidant activity"/>
    <property type="evidence" value="ECO:0007669"/>
    <property type="project" value="InterPro"/>
</dbReference>
<dbReference type="AlphaFoldDB" id="A0A5D0MK83"/>
<dbReference type="InterPro" id="IPR050553">
    <property type="entry name" value="Thioredoxin_ResA/DsbE_sf"/>
</dbReference>
<dbReference type="PROSITE" id="PS51352">
    <property type="entry name" value="THIOREDOXIN_2"/>
    <property type="match status" value="1"/>
</dbReference>
<organism evidence="2 3">
    <name type="scientific">Candidatus Mcinerneyibacterium aminivorans</name>
    <dbReference type="NCBI Taxonomy" id="2703815"/>
    <lineage>
        <taxon>Bacteria</taxon>
        <taxon>Candidatus Macinerneyibacteriota</taxon>
        <taxon>Candidatus Mcinerneyibacteria</taxon>
        <taxon>Candidatus Mcinerneyibacteriales</taxon>
        <taxon>Candidatus Mcinerneyibacteriaceae</taxon>
        <taxon>Candidatus Mcinerneyibacterium</taxon>
    </lineage>
</organism>
<reference evidence="2" key="1">
    <citation type="submission" date="2019-08" db="EMBL/GenBank/DDBJ databases">
        <title>Genomic characterization of a novel candidate phylum (ARYD3) from a high temperature, high salinity tertiary oil reservoir in north central Oklahoma, USA.</title>
        <authorList>
            <person name="Youssef N.H."/>
            <person name="Yadav A."/>
            <person name="Elshahed M.S."/>
        </authorList>
    </citation>
    <scope>NUCLEOTIDE SEQUENCE [LARGE SCALE GENOMIC DNA]</scope>
    <source>
        <strain evidence="2">ARYD3</strain>
    </source>
</reference>
<gene>
    <name evidence="2" type="ORF">FXF47_01500</name>
</gene>
<dbReference type="InterPro" id="IPR000866">
    <property type="entry name" value="AhpC/TSA"/>
</dbReference>
<keyword evidence="3" id="KW-1185">Reference proteome</keyword>
<dbReference type="PANTHER" id="PTHR42852:SF17">
    <property type="entry name" value="THIOREDOXIN-LIKE PROTEIN HI_1115"/>
    <property type="match status" value="1"/>
</dbReference>
<dbReference type="PROSITE" id="PS51257">
    <property type="entry name" value="PROKAR_LIPOPROTEIN"/>
    <property type="match status" value="1"/>
</dbReference>
<dbReference type="Gene3D" id="3.40.30.10">
    <property type="entry name" value="Glutaredoxin"/>
    <property type="match status" value="1"/>
</dbReference>
<evidence type="ECO:0000313" key="3">
    <source>
        <dbReference type="Proteomes" id="UP000324143"/>
    </source>
</evidence>
<dbReference type="InterPro" id="IPR013766">
    <property type="entry name" value="Thioredoxin_domain"/>
</dbReference>
<dbReference type="EMBL" id="VSIX01000016">
    <property type="protein sequence ID" value="TYB31941.1"/>
    <property type="molecule type" value="Genomic_DNA"/>
</dbReference>
<dbReference type="GO" id="GO:0016491">
    <property type="term" value="F:oxidoreductase activity"/>
    <property type="evidence" value="ECO:0007669"/>
    <property type="project" value="InterPro"/>
</dbReference>
<feature type="domain" description="Thioredoxin" evidence="1">
    <location>
        <begin position="38"/>
        <end position="176"/>
    </location>
</feature>
<accession>A0A5D0MK83</accession>
<dbReference type="InterPro" id="IPR036249">
    <property type="entry name" value="Thioredoxin-like_sf"/>
</dbReference>
<dbReference type="Proteomes" id="UP000324143">
    <property type="component" value="Unassembled WGS sequence"/>
</dbReference>
<proteinExistence type="predicted"/>
<evidence type="ECO:0000313" key="2">
    <source>
        <dbReference type="EMBL" id="TYB31941.1"/>
    </source>
</evidence>
<name>A0A5D0MK83_9BACT</name>